<keyword evidence="3" id="KW-1185">Reference proteome</keyword>
<organism evidence="2 3">
    <name type="scientific">Roseiarcus fermentans</name>
    <dbReference type="NCBI Taxonomy" id="1473586"/>
    <lineage>
        <taxon>Bacteria</taxon>
        <taxon>Pseudomonadati</taxon>
        <taxon>Pseudomonadota</taxon>
        <taxon>Alphaproteobacteria</taxon>
        <taxon>Hyphomicrobiales</taxon>
        <taxon>Roseiarcaceae</taxon>
        <taxon>Roseiarcus</taxon>
    </lineage>
</organism>
<sequence length="338" mass="35733">MAPITITNIVPNVFPTGGAVGPGPYATLSGTGFSSVSSLSFYLPGYGSSWLLQEQLWWWYINDSEIYIQIPPVLDIFNGLDPTNTYEMEITLSGESGQTPVTGGSFTYLYQPKVEVYLTTPVFWSGQTSTDVGTVWLDVPAANGIQVNLSSPPDVICIPDVFTVSDFLVNSQKQSLASFSIFVKPTAASEQATITAQVSHPNGARGADANLKCQICQASTNIFVPMVDSPVNSGQAVTVQAYVRSTSPDVVFGFTPGDSPRNVSVRPLLPITVPVSNVGAGGSGSGHCYSPLTPTVTRLFTGSFDITASQGQVGAPTGSIQVTRQLPPPPVPPPRRPI</sequence>
<comment type="caution">
    <text evidence="2">The sequence shown here is derived from an EMBL/GenBank/DDBJ whole genome shotgun (WGS) entry which is preliminary data.</text>
</comment>
<protein>
    <recommendedName>
        <fullName evidence="4">IPT/TIG domain-containing protein</fullName>
    </recommendedName>
</protein>
<feature type="compositionally biased region" description="Polar residues" evidence="1">
    <location>
        <begin position="311"/>
        <end position="324"/>
    </location>
</feature>
<reference evidence="2 3" key="1">
    <citation type="submission" date="2018-06" db="EMBL/GenBank/DDBJ databases">
        <title>Genomic Encyclopedia of Type Strains, Phase IV (KMG-IV): sequencing the most valuable type-strain genomes for metagenomic binning, comparative biology and taxonomic classification.</title>
        <authorList>
            <person name="Goeker M."/>
        </authorList>
    </citation>
    <scope>NUCLEOTIDE SEQUENCE [LARGE SCALE GENOMIC DNA]</scope>
    <source>
        <strain evidence="2 3">DSM 24875</strain>
    </source>
</reference>
<accession>A0A366EXH7</accession>
<proteinExistence type="predicted"/>
<dbReference type="EMBL" id="QNRK01000029">
    <property type="protein sequence ID" value="RBP07088.1"/>
    <property type="molecule type" value="Genomic_DNA"/>
</dbReference>
<dbReference type="AlphaFoldDB" id="A0A366EXH7"/>
<feature type="region of interest" description="Disordered" evidence="1">
    <location>
        <begin position="311"/>
        <end position="338"/>
    </location>
</feature>
<name>A0A366EXH7_9HYPH</name>
<evidence type="ECO:0000313" key="3">
    <source>
        <dbReference type="Proteomes" id="UP000253529"/>
    </source>
</evidence>
<feature type="compositionally biased region" description="Pro residues" evidence="1">
    <location>
        <begin position="326"/>
        <end position="338"/>
    </location>
</feature>
<evidence type="ECO:0000313" key="2">
    <source>
        <dbReference type="EMBL" id="RBP07088.1"/>
    </source>
</evidence>
<evidence type="ECO:0000256" key="1">
    <source>
        <dbReference type="SAM" id="MobiDB-lite"/>
    </source>
</evidence>
<dbReference type="RefSeq" id="WP_147262852.1">
    <property type="nucleotide sequence ID" value="NZ_QNRK01000029.1"/>
</dbReference>
<gene>
    <name evidence="2" type="ORF">DFR50_12918</name>
</gene>
<evidence type="ECO:0008006" key="4">
    <source>
        <dbReference type="Google" id="ProtNLM"/>
    </source>
</evidence>
<dbReference type="Proteomes" id="UP000253529">
    <property type="component" value="Unassembled WGS sequence"/>
</dbReference>